<keyword evidence="6" id="KW-1185">Reference proteome</keyword>
<evidence type="ECO:0000256" key="3">
    <source>
        <dbReference type="SAM" id="MobiDB-lite"/>
    </source>
</evidence>
<dbReference type="AlphaFoldDB" id="A0A1I8PK14"/>
<proteinExistence type="predicted"/>
<evidence type="ECO:0000256" key="1">
    <source>
        <dbReference type="ARBA" id="ARBA00022460"/>
    </source>
</evidence>
<dbReference type="OrthoDB" id="7252746at2759"/>
<gene>
    <name evidence="5" type="primary">106094950</name>
</gene>
<dbReference type="PANTHER" id="PTHR10380:SF218">
    <property type="entry name" value="ADULT CUTICLE PROTEIN 65AA-RELATED"/>
    <property type="match status" value="1"/>
</dbReference>
<accession>A0A1I8PK14</accession>
<evidence type="ECO:0000313" key="5">
    <source>
        <dbReference type="EnsemblMetazoa" id="SCAU008823-PA"/>
    </source>
</evidence>
<evidence type="ECO:0000313" key="6">
    <source>
        <dbReference type="Proteomes" id="UP000095300"/>
    </source>
</evidence>
<dbReference type="STRING" id="35570.A0A1I8PK14"/>
<name>A0A1I8PK14_STOCA</name>
<evidence type="ECO:0000256" key="4">
    <source>
        <dbReference type="SAM" id="SignalP"/>
    </source>
</evidence>
<dbReference type="PROSITE" id="PS51155">
    <property type="entry name" value="CHIT_BIND_RR_2"/>
    <property type="match status" value="1"/>
</dbReference>
<feature type="region of interest" description="Disordered" evidence="3">
    <location>
        <begin position="38"/>
        <end position="57"/>
    </location>
</feature>
<organism evidence="5 6">
    <name type="scientific">Stomoxys calcitrans</name>
    <name type="common">Stable fly</name>
    <name type="synonym">Conops calcitrans</name>
    <dbReference type="NCBI Taxonomy" id="35570"/>
    <lineage>
        <taxon>Eukaryota</taxon>
        <taxon>Metazoa</taxon>
        <taxon>Ecdysozoa</taxon>
        <taxon>Arthropoda</taxon>
        <taxon>Hexapoda</taxon>
        <taxon>Insecta</taxon>
        <taxon>Pterygota</taxon>
        <taxon>Neoptera</taxon>
        <taxon>Endopterygota</taxon>
        <taxon>Diptera</taxon>
        <taxon>Brachycera</taxon>
        <taxon>Muscomorpha</taxon>
        <taxon>Muscoidea</taxon>
        <taxon>Muscidae</taxon>
        <taxon>Stomoxys</taxon>
    </lineage>
</organism>
<feature type="chain" id="PRO_5009326793" description="Larval cuticle protein 5-like" evidence="4">
    <location>
        <begin position="17"/>
        <end position="108"/>
    </location>
</feature>
<dbReference type="PANTHER" id="PTHR10380">
    <property type="entry name" value="CUTICLE PROTEIN"/>
    <property type="match status" value="1"/>
</dbReference>
<reference evidence="5" key="1">
    <citation type="submission" date="2020-05" db="UniProtKB">
        <authorList>
            <consortium name="EnsemblMetazoa"/>
        </authorList>
    </citation>
    <scope>IDENTIFICATION</scope>
    <source>
        <strain evidence="5">USDA</strain>
    </source>
</reference>
<evidence type="ECO:0008006" key="7">
    <source>
        <dbReference type="Google" id="ProtNLM"/>
    </source>
</evidence>
<evidence type="ECO:0000256" key="2">
    <source>
        <dbReference type="PROSITE-ProRule" id="PRU00497"/>
    </source>
</evidence>
<protein>
    <recommendedName>
        <fullName evidence="7">Larval cuticle protein 5-like</fullName>
    </recommendedName>
</protein>
<dbReference type="GO" id="GO:0008010">
    <property type="term" value="F:structural constituent of chitin-based larval cuticle"/>
    <property type="evidence" value="ECO:0007669"/>
    <property type="project" value="TreeGrafter"/>
</dbReference>
<dbReference type="InterPro" id="IPR000618">
    <property type="entry name" value="Insect_cuticle"/>
</dbReference>
<sequence length="108" mass="11817">MKFLIVLAALCAVALAAPAGDHDHVEILKQDSKVDHDGYSFDVETSDGTVRHEDGKVTGDHDGSIVVHGSFTWKDHHDGKVYTVNYVADEHGFQPSGEHLPPLPHNEH</sequence>
<keyword evidence="4" id="KW-0732">Signal</keyword>
<dbReference type="KEGG" id="scac:106094950"/>
<feature type="signal peptide" evidence="4">
    <location>
        <begin position="1"/>
        <end position="16"/>
    </location>
</feature>
<dbReference type="GO" id="GO:0062129">
    <property type="term" value="C:chitin-based extracellular matrix"/>
    <property type="evidence" value="ECO:0007669"/>
    <property type="project" value="TreeGrafter"/>
</dbReference>
<keyword evidence="1 2" id="KW-0193">Cuticle</keyword>
<dbReference type="Proteomes" id="UP000095300">
    <property type="component" value="Unassembled WGS sequence"/>
</dbReference>
<dbReference type="Pfam" id="PF00379">
    <property type="entry name" value="Chitin_bind_4"/>
    <property type="match status" value="1"/>
</dbReference>
<dbReference type="InterPro" id="IPR050468">
    <property type="entry name" value="Cuticle_Struct_Prot"/>
</dbReference>
<dbReference type="VEuPathDB" id="VectorBase:SCAU008823"/>
<dbReference type="EnsemblMetazoa" id="SCAU008823-RA">
    <property type="protein sequence ID" value="SCAU008823-PA"/>
    <property type="gene ID" value="SCAU008823"/>
</dbReference>